<dbReference type="RefSeq" id="WP_241747764.1">
    <property type="nucleotide sequence ID" value="NZ_BAAAPT010000001.1"/>
</dbReference>
<evidence type="ECO:0000313" key="1">
    <source>
        <dbReference type="EMBL" id="MDZ8160500.1"/>
    </source>
</evidence>
<reference evidence="1 2" key="1">
    <citation type="submission" date="2023-10" db="EMBL/GenBank/DDBJ databases">
        <title>Microbacterium xanthum sp. nov., isolated from seaweed.</title>
        <authorList>
            <person name="Lee S.D."/>
        </authorList>
    </citation>
    <scope>NUCLEOTIDE SEQUENCE [LARGE SCALE GENOMIC DNA]</scope>
    <source>
        <strain evidence="1 2">KCTC 19124</strain>
    </source>
</reference>
<gene>
    <name evidence="1" type="ORF">R2Q92_01545</name>
</gene>
<dbReference type="PANTHER" id="PTHR43135">
    <property type="entry name" value="ALPHA-D-RIBOSE 1-METHYLPHOSPHONATE 5-TRIPHOSPHATE DIPHOSPHATASE"/>
    <property type="match status" value="1"/>
</dbReference>
<sequence>MTNLDPALIVRRFGAHADVGHLALTGEHGVVLPAFTDHHVHLHLFDEHALAARGVAGVVDLGGDPFALARRPTHAVPRPAHAGAFLTAPGGYPAARPWAPAAIVREVTDPSRHPGVPGGTATAVDEQVDCGARVIKISLNADAGPTLDPPLVSAIVTHAHHRGVPVVAHAQGAGMVARALDAGVDALAHAPFTELLDGADITRAASAGQLWISTLGIHHGDPDGSRTATANLAAFHAAGGRVLYGTDLGNGDRPAGIDPAEVSALVAAGLDARAVIAALADPWPFPDAVPGVTTFVPGRPPEEDRDLGAWLATASTVPIEEISGDEP</sequence>
<dbReference type="EMBL" id="JAWJYN010000001">
    <property type="protein sequence ID" value="MDZ8160500.1"/>
    <property type="molecule type" value="Genomic_DNA"/>
</dbReference>
<proteinExistence type="predicted"/>
<dbReference type="SUPFAM" id="SSF51556">
    <property type="entry name" value="Metallo-dependent hydrolases"/>
    <property type="match status" value="1"/>
</dbReference>
<organism evidence="1 2">
    <name type="scientific">Microbacterium aquimaris</name>
    <dbReference type="NCBI Taxonomy" id="459816"/>
    <lineage>
        <taxon>Bacteria</taxon>
        <taxon>Bacillati</taxon>
        <taxon>Actinomycetota</taxon>
        <taxon>Actinomycetes</taxon>
        <taxon>Micrococcales</taxon>
        <taxon>Microbacteriaceae</taxon>
        <taxon>Microbacterium</taxon>
    </lineage>
</organism>
<dbReference type="PANTHER" id="PTHR43135:SF3">
    <property type="entry name" value="ALPHA-D-RIBOSE 1-METHYLPHOSPHONATE 5-TRIPHOSPHATE DIPHOSPHATASE"/>
    <property type="match status" value="1"/>
</dbReference>
<protein>
    <recommendedName>
        <fullName evidence="3">Amidohydrolase</fullName>
    </recommendedName>
</protein>
<evidence type="ECO:0008006" key="3">
    <source>
        <dbReference type="Google" id="ProtNLM"/>
    </source>
</evidence>
<evidence type="ECO:0000313" key="2">
    <source>
        <dbReference type="Proteomes" id="UP001291912"/>
    </source>
</evidence>
<dbReference type="Gene3D" id="3.20.20.140">
    <property type="entry name" value="Metal-dependent hydrolases"/>
    <property type="match status" value="1"/>
</dbReference>
<accession>A0ABU5N354</accession>
<keyword evidence="2" id="KW-1185">Reference proteome</keyword>
<name>A0ABU5N354_9MICO</name>
<dbReference type="Proteomes" id="UP001291912">
    <property type="component" value="Unassembled WGS sequence"/>
</dbReference>
<comment type="caution">
    <text evidence="1">The sequence shown here is derived from an EMBL/GenBank/DDBJ whole genome shotgun (WGS) entry which is preliminary data.</text>
</comment>
<dbReference type="InterPro" id="IPR032466">
    <property type="entry name" value="Metal_Hydrolase"/>
</dbReference>
<dbReference type="InterPro" id="IPR051781">
    <property type="entry name" value="Metallo-dep_Hydrolase"/>
</dbReference>